<proteinExistence type="predicted"/>
<evidence type="ECO:0000313" key="3">
    <source>
        <dbReference type="Proteomes" id="UP001066276"/>
    </source>
</evidence>
<reference evidence="2" key="1">
    <citation type="journal article" date="2022" name="bioRxiv">
        <title>Sequencing and chromosome-scale assembly of the giantPleurodeles waltlgenome.</title>
        <authorList>
            <person name="Brown T."/>
            <person name="Elewa A."/>
            <person name="Iarovenko S."/>
            <person name="Subramanian E."/>
            <person name="Araus A.J."/>
            <person name="Petzold A."/>
            <person name="Susuki M."/>
            <person name="Suzuki K.-i.T."/>
            <person name="Hayashi T."/>
            <person name="Toyoda A."/>
            <person name="Oliveira C."/>
            <person name="Osipova E."/>
            <person name="Leigh N.D."/>
            <person name="Simon A."/>
            <person name="Yun M.H."/>
        </authorList>
    </citation>
    <scope>NUCLEOTIDE SEQUENCE</scope>
    <source>
        <strain evidence="2">20211129_DDA</strain>
        <tissue evidence="2">Liver</tissue>
    </source>
</reference>
<feature type="region of interest" description="Disordered" evidence="1">
    <location>
        <begin position="102"/>
        <end position="126"/>
    </location>
</feature>
<organism evidence="2 3">
    <name type="scientific">Pleurodeles waltl</name>
    <name type="common">Iberian ribbed newt</name>
    <dbReference type="NCBI Taxonomy" id="8319"/>
    <lineage>
        <taxon>Eukaryota</taxon>
        <taxon>Metazoa</taxon>
        <taxon>Chordata</taxon>
        <taxon>Craniata</taxon>
        <taxon>Vertebrata</taxon>
        <taxon>Euteleostomi</taxon>
        <taxon>Amphibia</taxon>
        <taxon>Batrachia</taxon>
        <taxon>Caudata</taxon>
        <taxon>Salamandroidea</taxon>
        <taxon>Salamandridae</taxon>
        <taxon>Pleurodelinae</taxon>
        <taxon>Pleurodeles</taxon>
    </lineage>
</organism>
<dbReference type="AlphaFoldDB" id="A0AAV7UUQ2"/>
<accession>A0AAV7UUQ2</accession>
<comment type="caution">
    <text evidence="2">The sequence shown here is derived from an EMBL/GenBank/DDBJ whole genome shotgun (WGS) entry which is preliminary data.</text>
</comment>
<name>A0AAV7UUQ2_PLEWA</name>
<keyword evidence="3" id="KW-1185">Reference proteome</keyword>
<sequence>MLAPRLACGGGALQTLLEASESQSTMDYPDRGRAQMGHIDSCEGCTTLGQIAALNGPELGRRDEGTVLGLNCGLLEWISGVQARADFWALLDWHRPLCRAMPSESPGTRKSWAAGSTPEIHGGMPV</sequence>
<dbReference type="EMBL" id="JANPWB010000004">
    <property type="protein sequence ID" value="KAJ1192116.1"/>
    <property type="molecule type" value="Genomic_DNA"/>
</dbReference>
<protein>
    <submittedName>
        <fullName evidence="2">Uncharacterized protein</fullName>
    </submittedName>
</protein>
<dbReference type="Proteomes" id="UP001066276">
    <property type="component" value="Chromosome 2_2"/>
</dbReference>
<gene>
    <name evidence="2" type="ORF">NDU88_001428</name>
</gene>
<evidence type="ECO:0000313" key="2">
    <source>
        <dbReference type="EMBL" id="KAJ1192116.1"/>
    </source>
</evidence>
<evidence type="ECO:0000256" key="1">
    <source>
        <dbReference type="SAM" id="MobiDB-lite"/>
    </source>
</evidence>